<dbReference type="GO" id="GO:0016020">
    <property type="term" value="C:membrane"/>
    <property type="evidence" value="ECO:0007669"/>
    <property type="project" value="UniProtKB-SubCell"/>
</dbReference>
<evidence type="ECO:0000259" key="6">
    <source>
        <dbReference type="Pfam" id="PF00263"/>
    </source>
</evidence>
<dbReference type="Gene3D" id="3.30.1370.130">
    <property type="match status" value="1"/>
</dbReference>
<dbReference type="STRING" id="1618337.UT28_C0001G0951"/>
<dbReference type="Pfam" id="PF00263">
    <property type="entry name" value="Secretin"/>
    <property type="match status" value="1"/>
</dbReference>
<organism evidence="7 8">
    <name type="scientific">Berkelbacteria bacterium GW2011_GWE1_39_12</name>
    <dbReference type="NCBI Taxonomy" id="1618337"/>
    <lineage>
        <taxon>Bacteria</taxon>
        <taxon>Candidatus Berkelbacteria</taxon>
    </lineage>
</organism>
<dbReference type="EMBL" id="CP011213">
    <property type="protein sequence ID" value="AKM82728.1"/>
    <property type="molecule type" value="Genomic_DNA"/>
</dbReference>
<dbReference type="InterPro" id="IPR050810">
    <property type="entry name" value="Bact_Secretion_Sys_Channel"/>
</dbReference>
<sequence length="414" mass="45377">MKRLILCSIALLCLFFGSSVVNADPATKITNVFQDTDIRQALVTIAVQAGENVVPDSSVGNMTVTLDLKDAPFEVVLQMICDSGGYSFIKDEHCYLVGQAVPTNPNFDRFCTSEAVKLKNSEACEMVKVFNQFYAQYVKAGGTRENVIVISAPQRISQAIKKIIQEIDQPKRQIEIEVMAVEIQKVKGRDFMLDWTEGRPGVSGGIETLSFANFVFGYTNTLSKNVLIGLKSALQNGVARVRANPRITTMDGYEALFSSGQEDYFDTSSQNPNGWQTGKLEKIESGVKLKILPRLAENGEINLCITPDVSDVIGKTEQGLPRLNVRTMTTTLRVKDGETIVMGGMLSEISRSSKKKLPILGDLPLIGFAFRSNSTSAIVTDMAILVTPRIVNDLTTRTSVEANSDLLEAVGERR</sequence>
<reference evidence="7 8" key="1">
    <citation type="journal article" date="2015" name="Nature">
        <title>rRNA introns, odd ribosomes, and small enigmatic genomes across a large radiation of phyla.</title>
        <authorList>
            <person name="Brown C.T."/>
            <person name="Hug L.A."/>
            <person name="Thomas B.C."/>
            <person name="Sharon I."/>
            <person name="Castelle C.J."/>
            <person name="Singh A."/>
            <person name="Wilkins M.J."/>
            <person name="Williams K.H."/>
            <person name="Banfield J.F."/>
        </authorList>
    </citation>
    <scope>NUCLEOTIDE SEQUENCE [LARGE SCALE GENOMIC DNA]</scope>
</reference>
<accession>A0A0G4B5R3</accession>
<name>A0A0G4B5R3_9BACT</name>
<dbReference type="PANTHER" id="PTHR30332">
    <property type="entry name" value="PROBABLE GENERAL SECRETION PATHWAY PROTEIN D"/>
    <property type="match status" value="1"/>
</dbReference>
<dbReference type="KEGG" id="bbgw:UT28_C0001G0951"/>
<evidence type="ECO:0000256" key="2">
    <source>
        <dbReference type="ARBA" id="ARBA00022729"/>
    </source>
</evidence>
<evidence type="ECO:0000256" key="1">
    <source>
        <dbReference type="ARBA" id="ARBA00004370"/>
    </source>
</evidence>
<dbReference type="Gene3D" id="3.30.1370.120">
    <property type="match status" value="1"/>
</dbReference>
<dbReference type="InterPro" id="IPR004846">
    <property type="entry name" value="T2SS/T3SS_dom"/>
</dbReference>
<dbReference type="PRINTS" id="PR01032">
    <property type="entry name" value="PHAGEIV"/>
</dbReference>
<evidence type="ECO:0000256" key="5">
    <source>
        <dbReference type="SAM" id="SignalP"/>
    </source>
</evidence>
<protein>
    <submittedName>
        <fullName evidence="7">Type II and III secretion system protein, type IV pilus assembly protein PilQ</fullName>
    </submittedName>
</protein>
<dbReference type="InterPro" id="IPR001775">
    <property type="entry name" value="GspD/PilQ"/>
</dbReference>
<dbReference type="PRINTS" id="PR00811">
    <property type="entry name" value="BCTERIALGSPD"/>
</dbReference>
<evidence type="ECO:0000313" key="7">
    <source>
        <dbReference type="EMBL" id="AKM82728.1"/>
    </source>
</evidence>
<feature type="domain" description="Type II/III secretion system secretin-like" evidence="6">
    <location>
        <begin position="235"/>
        <end position="391"/>
    </location>
</feature>
<comment type="similarity">
    <text evidence="4">Belongs to the bacterial secretin family.</text>
</comment>
<dbReference type="GO" id="GO:0015627">
    <property type="term" value="C:type II protein secretion system complex"/>
    <property type="evidence" value="ECO:0007669"/>
    <property type="project" value="TreeGrafter"/>
</dbReference>
<dbReference type="GO" id="GO:0009306">
    <property type="term" value="P:protein secretion"/>
    <property type="evidence" value="ECO:0007669"/>
    <property type="project" value="InterPro"/>
</dbReference>
<evidence type="ECO:0000313" key="8">
    <source>
        <dbReference type="Proteomes" id="UP000035648"/>
    </source>
</evidence>
<gene>
    <name evidence="7" type="ORF">UT28_C0001G0951</name>
</gene>
<comment type="subcellular location">
    <subcellularLocation>
        <location evidence="1">Membrane</location>
    </subcellularLocation>
</comment>
<dbReference type="Proteomes" id="UP000035648">
    <property type="component" value="Chromosome"/>
</dbReference>
<feature type="signal peptide" evidence="5">
    <location>
        <begin position="1"/>
        <end position="23"/>
    </location>
</feature>
<dbReference type="InterPro" id="IPR038591">
    <property type="entry name" value="NolW-like_sf"/>
</dbReference>
<keyword evidence="2 5" id="KW-0732">Signal</keyword>
<dbReference type="AlphaFoldDB" id="A0A0G4B5R3"/>
<evidence type="ECO:0000256" key="4">
    <source>
        <dbReference type="RuleBase" id="RU004003"/>
    </source>
</evidence>
<dbReference type="PANTHER" id="PTHR30332:SF24">
    <property type="entry name" value="SECRETIN GSPD-RELATED"/>
    <property type="match status" value="1"/>
</dbReference>
<feature type="chain" id="PRO_5005186545" evidence="5">
    <location>
        <begin position="24"/>
        <end position="414"/>
    </location>
</feature>
<proteinExistence type="inferred from homology"/>
<keyword evidence="3" id="KW-0472">Membrane</keyword>
<evidence type="ECO:0000256" key="3">
    <source>
        <dbReference type="ARBA" id="ARBA00023136"/>
    </source>
</evidence>